<keyword evidence="2" id="KW-0805">Transcription regulation</keyword>
<dbReference type="CDD" id="cd00090">
    <property type="entry name" value="HTH_ARSR"/>
    <property type="match status" value="1"/>
</dbReference>
<dbReference type="InterPro" id="IPR005119">
    <property type="entry name" value="LysR_subst-bd"/>
</dbReference>
<dbReference type="GO" id="GO:0032993">
    <property type="term" value="C:protein-DNA complex"/>
    <property type="evidence" value="ECO:0007669"/>
    <property type="project" value="TreeGrafter"/>
</dbReference>
<dbReference type="EMBL" id="JALGAR010000002">
    <property type="protein sequence ID" value="MCI4657931.1"/>
    <property type="molecule type" value="Genomic_DNA"/>
</dbReference>
<dbReference type="PANTHER" id="PTHR30346:SF29">
    <property type="entry name" value="LYSR SUBSTRATE-BINDING"/>
    <property type="match status" value="1"/>
</dbReference>
<dbReference type="InterPro" id="IPR036388">
    <property type="entry name" value="WH-like_DNA-bd_sf"/>
</dbReference>
<sequence>MDIQRLELLRELAERGSITDVARATHRTASAVSQQLKVLEREAGVRLTERRGRGIVLTDAGRALARSATDVSVAIARATAVWHEFRNDASGGVSVVTFPTAGEMLLPGTMLQLADRPGLVVTCTDLDPELRDFPALTADYDIVLAYSLSGQRSWGGRGLTVVPLMTEPIDVGLPADHRLAGRSWLAPADVIDETWIGVPDGYPFERILDEIEERTPGHVKVAQRFADMRLIEAFVAAGLGIALVPRYTWGDGEPDKVTLKPLRGVDAERQIVALMRPDRAERLAVRTVVDVLRTQAARVQQAHTPASAPTASTP</sequence>
<dbReference type="SUPFAM" id="SSF46785">
    <property type="entry name" value="Winged helix' DNA-binding domain"/>
    <property type="match status" value="1"/>
</dbReference>
<dbReference type="PROSITE" id="PS50931">
    <property type="entry name" value="HTH_LYSR"/>
    <property type="match status" value="1"/>
</dbReference>
<accession>A0AA41QXV3</accession>
<dbReference type="Proteomes" id="UP001165341">
    <property type="component" value="Unassembled WGS sequence"/>
</dbReference>
<comment type="similarity">
    <text evidence="1">Belongs to the LysR transcriptional regulatory family.</text>
</comment>
<dbReference type="Pfam" id="PF00126">
    <property type="entry name" value="HTH_1"/>
    <property type="match status" value="1"/>
</dbReference>
<dbReference type="AlphaFoldDB" id="A0AA41QXV3"/>
<organism evidence="6 7">
    <name type="scientific">Cryobacterium zhongshanensis</name>
    <dbReference type="NCBI Taxonomy" id="2928153"/>
    <lineage>
        <taxon>Bacteria</taxon>
        <taxon>Bacillati</taxon>
        <taxon>Actinomycetota</taxon>
        <taxon>Actinomycetes</taxon>
        <taxon>Micrococcales</taxon>
        <taxon>Microbacteriaceae</taxon>
        <taxon>Cryobacterium</taxon>
    </lineage>
</organism>
<dbReference type="InterPro" id="IPR000847">
    <property type="entry name" value="LysR_HTH_N"/>
</dbReference>
<dbReference type="InterPro" id="IPR036390">
    <property type="entry name" value="WH_DNA-bd_sf"/>
</dbReference>
<protein>
    <submittedName>
        <fullName evidence="6">LysR family transcriptional regulator</fullName>
    </submittedName>
</protein>
<dbReference type="Gene3D" id="3.40.190.10">
    <property type="entry name" value="Periplasmic binding protein-like II"/>
    <property type="match status" value="2"/>
</dbReference>
<reference evidence="6" key="1">
    <citation type="submission" date="2022-03" db="EMBL/GenBank/DDBJ databases">
        <title>Cryobacterium sp. nov. strain ZS14-85, isolated from Antarctic soil.</title>
        <authorList>
            <person name="Li J."/>
            <person name="Niu G."/>
        </authorList>
    </citation>
    <scope>NUCLEOTIDE SEQUENCE</scope>
    <source>
        <strain evidence="6">ZS14-85</strain>
    </source>
</reference>
<gene>
    <name evidence="6" type="ORF">MQH31_08935</name>
</gene>
<evidence type="ECO:0000256" key="3">
    <source>
        <dbReference type="ARBA" id="ARBA00023125"/>
    </source>
</evidence>
<dbReference type="PANTHER" id="PTHR30346">
    <property type="entry name" value="TRANSCRIPTIONAL DUAL REGULATOR HCAR-RELATED"/>
    <property type="match status" value="1"/>
</dbReference>
<keyword evidence="4" id="KW-0804">Transcription</keyword>
<comment type="caution">
    <text evidence="6">The sequence shown here is derived from an EMBL/GenBank/DDBJ whole genome shotgun (WGS) entry which is preliminary data.</text>
</comment>
<evidence type="ECO:0000313" key="6">
    <source>
        <dbReference type="EMBL" id="MCI4657931.1"/>
    </source>
</evidence>
<dbReference type="SUPFAM" id="SSF53850">
    <property type="entry name" value="Periplasmic binding protein-like II"/>
    <property type="match status" value="1"/>
</dbReference>
<dbReference type="GO" id="GO:0003700">
    <property type="term" value="F:DNA-binding transcription factor activity"/>
    <property type="evidence" value="ECO:0007669"/>
    <property type="project" value="InterPro"/>
</dbReference>
<dbReference type="InterPro" id="IPR011991">
    <property type="entry name" value="ArsR-like_HTH"/>
</dbReference>
<proteinExistence type="inferred from homology"/>
<name>A0AA41QXV3_9MICO</name>
<dbReference type="RefSeq" id="WP_243011757.1">
    <property type="nucleotide sequence ID" value="NZ_JALGAR010000002.1"/>
</dbReference>
<evidence type="ECO:0000256" key="2">
    <source>
        <dbReference type="ARBA" id="ARBA00023015"/>
    </source>
</evidence>
<evidence type="ECO:0000313" key="7">
    <source>
        <dbReference type="Proteomes" id="UP001165341"/>
    </source>
</evidence>
<dbReference type="Pfam" id="PF03466">
    <property type="entry name" value="LysR_substrate"/>
    <property type="match status" value="1"/>
</dbReference>
<dbReference type="GO" id="GO:0003677">
    <property type="term" value="F:DNA binding"/>
    <property type="evidence" value="ECO:0007669"/>
    <property type="project" value="UniProtKB-KW"/>
</dbReference>
<keyword evidence="7" id="KW-1185">Reference proteome</keyword>
<evidence type="ECO:0000256" key="4">
    <source>
        <dbReference type="ARBA" id="ARBA00023163"/>
    </source>
</evidence>
<feature type="domain" description="HTH lysR-type" evidence="5">
    <location>
        <begin position="1"/>
        <end position="58"/>
    </location>
</feature>
<keyword evidence="3" id="KW-0238">DNA-binding</keyword>
<evidence type="ECO:0000259" key="5">
    <source>
        <dbReference type="PROSITE" id="PS50931"/>
    </source>
</evidence>
<dbReference type="Gene3D" id="1.10.10.10">
    <property type="entry name" value="Winged helix-like DNA-binding domain superfamily/Winged helix DNA-binding domain"/>
    <property type="match status" value="1"/>
</dbReference>
<evidence type="ECO:0000256" key="1">
    <source>
        <dbReference type="ARBA" id="ARBA00009437"/>
    </source>
</evidence>